<dbReference type="SMART" id="SM00347">
    <property type="entry name" value="HTH_MARR"/>
    <property type="match status" value="1"/>
</dbReference>
<dbReference type="Proteomes" id="UP000477750">
    <property type="component" value="Unassembled WGS sequence"/>
</dbReference>
<organism evidence="6 7">
    <name type="scientific">Glycomyces albidus</name>
    <dbReference type="NCBI Taxonomy" id="2656774"/>
    <lineage>
        <taxon>Bacteria</taxon>
        <taxon>Bacillati</taxon>
        <taxon>Actinomycetota</taxon>
        <taxon>Actinomycetes</taxon>
        <taxon>Glycomycetales</taxon>
        <taxon>Glycomycetaceae</taxon>
        <taxon>Glycomyces</taxon>
    </lineage>
</organism>
<sequence length="151" mass="16859">MTERGGTAHDAHHLHHLLMEVVRTAEFALMAHVVPGRPLSMSQLFAIHELDHHDGMSQRELAERLGLEKSSVSRLVADLESEGLVARERDPGNRRLYRLQITAAGRRLHRKAAEVLHERYEGWAAAMTPQERDGLAAGLPALLRVMRAGRG</sequence>
<dbReference type="InterPro" id="IPR011991">
    <property type="entry name" value="ArsR-like_HTH"/>
</dbReference>
<dbReference type="InterPro" id="IPR001387">
    <property type="entry name" value="Cro/C1-type_HTH"/>
</dbReference>
<dbReference type="InterPro" id="IPR012318">
    <property type="entry name" value="HTH_CRP"/>
</dbReference>
<evidence type="ECO:0000313" key="6">
    <source>
        <dbReference type="EMBL" id="MQM26725.1"/>
    </source>
</evidence>
<keyword evidence="2" id="KW-0238">DNA-binding</keyword>
<dbReference type="EMBL" id="WIAO01000016">
    <property type="protein sequence ID" value="MQM26725.1"/>
    <property type="molecule type" value="Genomic_DNA"/>
</dbReference>
<accession>A0A6L5GAN8</accession>
<dbReference type="PROSITE" id="PS50995">
    <property type="entry name" value="HTH_MARR_2"/>
    <property type="match status" value="1"/>
</dbReference>
<dbReference type="Gene3D" id="1.10.10.10">
    <property type="entry name" value="Winged helix-like DNA-binding domain superfamily/Winged helix DNA-binding domain"/>
    <property type="match status" value="1"/>
</dbReference>
<dbReference type="Pfam" id="PF12802">
    <property type="entry name" value="MarR_2"/>
    <property type="match status" value="1"/>
</dbReference>
<dbReference type="PANTHER" id="PTHR33164">
    <property type="entry name" value="TRANSCRIPTIONAL REGULATOR, MARR FAMILY"/>
    <property type="match status" value="1"/>
</dbReference>
<dbReference type="PROSITE" id="PS01117">
    <property type="entry name" value="HTH_MARR_1"/>
    <property type="match status" value="1"/>
</dbReference>
<dbReference type="PRINTS" id="PR00598">
    <property type="entry name" value="HTHMARR"/>
</dbReference>
<proteinExistence type="predicted"/>
<keyword evidence="3" id="KW-0804">Transcription</keyword>
<comment type="caution">
    <text evidence="6">The sequence shown here is derived from an EMBL/GenBank/DDBJ whole genome shotgun (WGS) entry which is preliminary data.</text>
</comment>
<dbReference type="InterPro" id="IPR039422">
    <property type="entry name" value="MarR/SlyA-like"/>
</dbReference>
<dbReference type="PROSITE" id="PS50943">
    <property type="entry name" value="HTH_CROC1"/>
    <property type="match status" value="1"/>
</dbReference>
<feature type="domain" description="HTH marR-type" evidence="5">
    <location>
        <begin position="11"/>
        <end position="144"/>
    </location>
</feature>
<evidence type="ECO:0000313" key="7">
    <source>
        <dbReference type="Proteomes" id="UP000477750"/>
    </source>
</evidence>
<name>A0A6L5GAN8_9ACTN</name>
<evidence type="ECO:0000259" key="4">
    <source>
        <dbReference type="PROSITE" id="PS50943"/>
    </source>
</evidence>
<evidence type="ECO:0000256" key="3">
    <source>
        <dbReference type="ARBA" id="ARBA00023163"/>
    </source>
</evidence>
<dbReference type="InterPro" id="IPR036388">
    <property type="entry name" value="WH-like_DNA-bd_sf"/>
</dbReference>
<dbReference type="InterPro" id="IPR000835">
    <property type="entry name" value="HTH_MarR-typ"/>
</dbReference>
<feature type="domain" description="HTH cro/C1-type" evidence="4">
    <location>
        <begin position="55"/>
        <end position="75"/>
    </location>
</feature>
<protein>
    <submittedName>
        <fullName evidence="6">MarR family transcriptional regulator</fullName>
    </submittedName>
</protein>
<dbReference type="InterPro" id="IPR036390">
    <property type="entry name" value="WH_DNA-bd_sf"/>
</dbReference>
<dbReference type="PANTHER" id="PTHR33164:SF57">
    <property type="entry name" value="MARR-FAMILY TRANSCRIPTIONAL REGULATOR"/>
    <property type="match status" value="1"/>
</dbReference>
<evidence type="ECO:0000256" key="1">
    <source>
        <dbReference type="ARBA" id="ARBA00023015"/>
    </source>
</evidence>
<dbReference type="GO" id="GO:0006950">
    <property type="term" value="P:response to stress"/>
    <property type="evidence" value="ECO:0007669"/>
    <property type="project" value="TreeGrafter"/>
</dbReference>
<evidence type="ECO:0000259" key="5">
    <source>
        <dbReference type="PROSITE" id="PS50995"/>
    </source>
</evidence>
<dbReference type="RefSeq" id="WP_153025883.1">
    <property type="nucleotide sequence ID" value="NZ_WIAO01000016.1"/>
</dbReference>
<dbReference type="GO" id="GO:0003700">
    <property type="term" value="F:DNA-binding transcription factor activity"/>
    <property type="evidence" value="ECO:0007669"/>
    <property type="project" value="InterPro"/>
</dbReference>
<keyword evidence="7" id="KW-1185">Reference proteome</keyword>
<dbReference type="SMART" id="SM00419">
    <property type="entry name" value="HTH_CRP"/>
    <property type="match status" value="1"/>
</dbReference>
<reference evidence="6 7" key="1">
    <citation type="submission" date="2019-10" db="EMBL/GenBank/DDBJ databases">
        <title>Glycomyces albidus sp. nov., a novel actinomycete isolated from rhizosphere soil of wheat (Triticum aestivum L.).</title>
        <authorList>
            <person name="Qian L."/>
        </authorList>
    </citation>
    <scope>NUCLEOTIDE SEQUENCE [LARGE SCALE GENOMIC DNA]</scope>
    <source>
        <strain evidence="6 7">NEAU-7082</strain>
    </source>
</reference>
<dbReference type="InterPro" id="IPR023187">
    <property type="entry name" value="Tscrpt_reg_MarR-type_CS"/>
</dbReference>
<keyword evidence="1" id="KW-0805">Transcription regulation</keyword>
<dbReference type="GO" id="GO:0003677">
    <property type="term" value="F:DNA binding"/>
    <property type="evidence" value="ECO:0007669"/>
    <property type="project" value="UniProtKB-KW"/>
</dbReference>
<gene>
    <name evidence="6" type="ORF">GFD30_14265</name>
</gene>
<dbReference type="CDD" id="cd00090">
    <property type="entry name" value="HTH_ARSR"/>
    <property type="match status" value="1"/>
</dbReference>
<evidence type="ECO:0000256" key="2">
    <source>
        <dbReference type="ARBA" id="ARBA00023125"/>
    </source>
</evidence>
<dbReference type="AlphaFoldDB" id="A0A6L5GAN8"/>
<dbReference type="SUPFAM" id="SSF46785">
    <property type="entry name" value="Winged helix' DNA-binding domain"/>
    <property type="match status" value="1"/>
</dbReference>